<gene>
    <name evidence="12" type="ORF">PNOK_0698200</name>
</gene>
<evidence type="ECO:0000256" key="8">
    <source>
        <dbReference type="ARBA" id="ARBA00022989"/>
    </source>
</evidence>
<dbReference type="Pfam" id="PF03155">
    <property type="entry name" value="Alg6_Alg8"/>
    <property type="match status" value="1"/>
</dbReference>
<dbReference type="OrthoDB" id="5589195at2759"/>
<keyword evidence="8 10" id="KW-1133">Transmembrane helix</keyword>
<evidence type="ECO:0000256" key="11">
    <source>
        <dbReference type="SAM" id="MobiDB-lite"/>
    </source>
</evidence>
<dbReference type="GO" id="GO:0005789">
    <property type="term" value="C:endoplasmic reticulum membrane"/>
    <property type="evidence" value="ECO:0007669"/>
    <property type="project" value="UniProtKB-SubCell"/>
</dbReference>
<dbReference type="PANTHER" id="PTHR12413:SF1">
    <property type="entry name" value="DOLICHYL PYROPHOSPHATE MAN9GLCNAC2 ALPHA-1,3-GLUCOSYLTRANSFERASE"/>
    <property type="match status" value="1"/>
</dbReference>
<evidence type="ECO:0000313" key="13">
    <source>
        <dbReference type="Proteomes" id="UP000217199"/>
    </source>
</evidence>
<dbReference type="InParanoid" id="A0A286UBH3"/>
<keyword evidence="13" id="KW-1185">Reference proteome</keyword>
<organism evidence="12 13">
    <name type="scientific">Pyrrhoderma noxium</name>
    <dbReference type="NCBI Taxonomy" id="2282107"/>
    <lineage>
        <taxon>Eukaryota</taxon>
        <taxon>Fungi</taxon>
        <taxon>Dikarya</taxon>
        <taxon>Basidiomycota</taxon>
        <taxon>Agaricomycotina</taxon>
        <taxon>Agaricomycetes</taxon>
        <taxon>Hymenochaetales</taxon>
        <taxon>Hymenochaetaceae</taxon>
        <taxon>Pyrrhoderma</taxon>
    </lineage>
</organism>
<accession>A0A286UBH3</accession>
<protein>
    <recommendedName>
        <fullName evidence="10">Alpha-1,3-glucosyltransferase</fullName>
        <ecNumber evidence="10">2.4.1.-</ecNumber>
    </recommendedName>
</protein>
<comment type="pathway">
    <text evidence="2 10">Protein modification; protein glycosylation.</text>
</comment>
<evidence type="ECO:0000256" key="1">
    <source>
        <dbReference type="ARBA" id="ARBA00004477"/>
    </source>
</evidence>
<feature type="transmembrane region" description="Helical" evidence="10">
    <location>
        <begin position="661"/>
        <end position="680"/>
    </location>
</feature>
<feature type="transmembrane region" description="Helical" evidence="10">
    <location>
        <begin position="692"/>
        <end position="712"/>
    </location>
</feature>
<evidence type="ECO:0000256" key="5">
    <source>
        <dbReference type="ARBA" id="ARBA00022679"/>
    </source>
</evidence>
<dbReference type="EC" id="2.4.1.-" evidence="10"/>
<feature type="transmembrane region" description="Helical" evidence="10">
    <location>
        <begin position="565"/>
        <end position="582"/>
    </location>
</feature>
<feature type="transmembrane region" description="Helical" evidence="10">
    <location>
        <begin position="320"/>
        <end position="336"/>
    </location>
</feature>
<comment type="similarity">
    <text evidence="3 10">Belongs to the ALG6/ALG8 glucosyltransferase family.</text>
</comment>
<evidence type="ECO:0000256" key="4">
    <source>
        <dbReference type="ARBA" id="ARBA00022676"/>
    </source>
</evidence>
<feature type="region of interest" description="Disordered" evidence="11">
    <location>
        <begin position="527"/>
        <end position="554"/>
    </location>
</feature>
<feature type="compositionally biased region" description="Polar residues" evidence="11">
    <location>
        <begin position="26"/>
        <end position="44"/>
    </location>
</feature>
<feature type="transmembrane region" description="Helical" evidence="10">
    <location>
        <begin position="632"/>
        <end position="649"/>
    </location>
</feature>
<evidence type="ECO:0000256" key="3">
    <source>
        <dbReference type="ARBA" id="ARBA00008715"/>
    </source>
</evidence>
<comment type="caution">
    <text evidence="12">The sequence shown here is derived from an EMBL/GenBank/DDBJ whole genome shotgun (WGS) entry which is preliminary data.</text>
</comment>
<feature type="transmembrane region" description="Helical" evidence="10">
    <location>
        <begin position="287"/>
        <end position="308"/>
    </location>
</feature>
<feature type="transmembrane region" description="Helical" evidence="10">
    <location>
        <begin position="407"/>
        <end position="427"/>
    </location>
</feature>
<evidence type="ECO:0000313" key="12">
    <source>
        <dbReference type="EMBL" id="PAV16918.1"/>
    </source>
</evidence>
<feature type="compositionally biased region" description="Low complexity" evidence="11">
    <location>
        <begin position="540"/>
        <end position="554"/>
    </location>
</feature>
<dbReference type="STRING" id="2282107.A0A286UBH3"/>
<keyword evidence="7 10" id="KW-0256">Endoplasmic reticulum</keyword>
<name>A0A286UBH3_9AGAM</name>
<dbReference type="InterPro" id="IPR004856">
    <property type="entry name" value="Glyco_trans_ALG6/ALG8"/>
</dbReference>
<feature type="transmembrane region" description="Helical" evidence="10">
    <location>
        <begin position="187"/>
        <end position="207"/>
    </location>
</feature>
<keyword evidence="5 10" id="KW-0808">Transferase</keyword>
<dbReference type="UniPathway" id="UPA00378"/>
<reference evidence="12 13" key="1">
    <citation type="journal article" date="2017" name="Mol. Ecol.">
        <title>Comparative and population genomic landscape of Phellinus noxius: A hypervariable fungus causing root rot in trees.</title>
        <authorList>
            <person name="Chung C.L."/>
            <person name="Lee T.J."/>
            <person name="Akiba M."/>
            <person name="Lee H.H."/>
            <person name="Kuo T.H."/>
            <person name="Liu D."/>
            <person name="Ke H.M."/>
            <person name="Yokoi T."/>
            <person name="Roa M.B."/>
            <person name="Lu M.J."/>
            <person name="Chang Y.Y."/>
            <person name="Ann P.J."/>
            <person name="Tsai J.N."/>
            <person name="Chen C.Y."/>
            <person name="Tzean S.S."/>
            <person name="Ota Y."/>
            <person name="Hattori T."/>
            <person name="Sahashi N."/>
            <person name="Liou R.F."/>
            <person name="Kikuchi T."/>
            <person name="Tsai I.J."/>
        </authorList>
    </citation>
    <scope>NUCLEOTIDE SEQUENCE [LARGE SCALE GENOMIC DNA]</scope>
    <source>
        <strain evidence="12 13">FFPRI411160</strain>
    </source>
</reference>
<dbReference type="Proteomes" id="UP000217199">
    <property type="component" value="Unassembled WGS sequence"/>
</dbReference>
<keyword evidence="9 10" id="KW-0472">Membrane</keyword>
<feature type="region of interest" description="Disordered" evidence="11">
    <location>
        <begin position="85"/>
        <end position="120"/>
    </location>
</feature>
<feature type="compositionally biased region" description="Polar residues" evidence="11">
    <location>
        <begin position="85"/>
        <end position="107"/>
    </location>
</feature>
<dbReference type="PANTHER" id="PTHR12413">
    <property type="entry name" value="DOLICHYL GLYCOSYLTRANSFERASE"/>
    <property type="match status" value="1"/>
</dbReference>
<dbReference type="GO" id="GO:0042281">
    <property type="term" value="F:dolichyl pyrophosphate Man9GlcNAc2 alpha-1,3-glucosyltransferase activity"/>
    <property type="evidence" value="ECO:0007669"/>
    <property type="project" value="TreeGrafter"/>
</dbReference>
<feature type="transmembrane region" description="Helical" evidence="10">
    <location>
        <begin position="476"/>
        <end position="501"/>
    </location>
</feature>
<feature type="compositionally biased region" description="Polar residues" evidence="11">
    <location>
        <begin position="527"/>
        <end position="539"/>
    </location>
</feature>
<dbReference type="EMBL" id="NBII01000007">
    <property type="protein sequence ID" value="PAV16918.1"/>
    <property type="molecule type" value="Genomic_DNA"/>
</dbReference>
<dbReference type="FunCoup" id="A0A286UBH3">
    <property type="interactions" value="684"/>
</dbReference>
<feature type="region of interest" description="Disordered" evidence="11">
    <location>
        <begin position="135"/>
        <end position="167"/>
    </location>
</feature>
<evidence type="ECO:0000256" key="7">
    <source>
        <dbReference type="ARBA" id="ARBA00022824"/>
    </source>
</evidence>
<evidence type="ECO:0000256" key="2">
    <source>
        <dbReference type="ARBA" id="ARBA00004922"/>
    </source>
</evidence>
<feature type="region of interest" description="Disordered" evidence="11">
    <location>
        <begin position="1"/>
        <end position="44"/>
    </location>
</feature>
<evidence type="ECO:0000256" key="10">
    <source>
        <dbReference type="RuleBase" id="RU363110"/>
    </source>
</evidence>
<proteinExistence type="inferred from homology"/>
<evidence type="ECO:0000256" key="9">
    <source>
        <dbReference type="ARBA" id="ARBA00023136"/>
    </source>
</evidence>
<feature type="compositionally biased region" description="Basic residues" evidence="11">
    <location>
        <begin position="15"/>
        <end position="24"/>
    </location>
</feature>
<keyword evidence="6 10" id="KW-0812">Transmembrane</keyword>
<evidence type="ECO:0000256" key="6">
    <source>
        <dbReference type="ARBA" id="ARBA00022692"/>
    </source>
</evidence>
<keyword evidence="4 10" id="KW-0328">Glycosyltransferase</keyword>
<comment type="subcellular location">
    <subcellularLocation>
        <location evidence="1 10">Endoplasmic reticulum membrane</location>
        <topology evidence="1 10">Multi-pass membrane protein</topology>
    </subcellularLocation>
</comment>
<sequence length="729" mass="81618">MADLPDQVPFEGLHPRKSAGRRRLSYASQNSGSLRSHNPGQRVSSALSIRSHFSYAGSETDQSEIHSPIPSRHFLLQTESQEWLNSAQESVTSSRPSTPLSPISPTEGSFKPPSLRKTRREPALSFSTLHELHQSYPNQKLRKPPPVGSISSRIHAKSRADSQTNDNVGMGRRWIKWMHRNRMQDRVLVCSVAAALWLKWCVGLSGYSGAGVPPLYGDFEAQRHWMELTIHLPTRQWYTYDLAYWGLDYPPLTAYHSWLCGIIGSLINPKWFELDGSRGIETYGSKLFMRSTVLVSDLLLYIPALIFFSRAWHNTRSKRTQGLALLCLLLQPSLILVDSGHFQYNSVMLGFTLMALNFFSQGRDEIGAICFVGSLVFKQMSLYYAPAIGAYLLGRCISLGRTKGFNLFLRLAATTILSFIVAFLPFLPPFSPLSGISDPITRIFPFHRGLFEDKVANFWCASNVIIKWRLWLSQPILVKISAALTLLGFLPSATSLVWAGWKVMESLDSPSVPALLLSSKNSERGSISSVNTNSTSHKITTTSNNTNDNTRNGNNGVVATPTLPILPWAMLASSMSFFLFSFQVHEKTILLPLLPLNLLLSGASIDSFTFEWGVLVNNVAVFSMWPLLKKDGLAIPYIALTLLWNQLLGNNPFRKPSKEHYLLNYVSLTIYTLILTLHISEFLITPPNRYPDLFPVLNVLVCTPVFGFTWLWSIKRSVEVAWGVGLSLS</sequence>
<dbReference type="AlphaFoldDB" id="A0A286UBH3"/>